<dbReference type="EMBL" id="CP011367">
    <property type="protein sequence ID" value="AKJ96235.1"/>
    <property type="molecule type" value="Genomic_DNA"/>
</dbReference>
<keyword evidence="1" id="KW-0812">Transmembrane</keyword>
<proteinExistence type="predicted"/>
<accession>A0A0G3G4R7</accession>
<organism evidence="2 3">
    <name type="scientific">Thioalkalivibrio versutus</name>
    <dbReference type="NCBI Taxonomy" id="106634"/>
    <lineage>
        <taxon>Bacteria</taxon>
        <taxon>Pseudomonadati</taxon>
        <taxon>Pseudomonadota</taxon>
        <taxon>Gammaproteobacteria</taxon>
        <taxon>Chromatiales</taxon>
        <taxon>Ectothiorhodospiraceae</taxon>
        <taxon>Thioalkalivibrio</taxon>
    </lineage>
</organism>
<reference evidence="2 3" key="1">
    <citation type="submission" date="2015-04" db="EMBL/GenBank/DDBJ databases">
        <title>Complete Sequence for the Genome of the Thioalkalivibrio versutus D301.</title>
        <authorList>
            <person name="Mu T."/>
            <person name="Zhou J."/>
            <person name="Xu X."/>
        </authorList>
    </citation>
    <scope>NUCLEOTIDE SEQUENCE [LARGE SCALE GENOMIC DNA]</scope>
    <source>
        <strain evidence="2 3">D301</strain>
    </source>
</reference>
<evidence type="ECO:0000313" key="3">
    <source>
        <dbReference type="Proteomes" id="UP000064201"/>
    </source>
</evidence>
<feature type="transmembrane region" description="Helical" evidence="1">
    <location>
        <begin position="74"/>
        <end position="92"/>
    </location>
</feature>
<feature type="transmembrane region" description="Helical" evidence="1">
    <location>
        <begin position="38"/>
        <end position="62"/>
    </location>
</feature>
<dbReference type="PATRIC" id="fig|106634.4.peg.2670"/>
<sequence>MYTLAYFSVWLSFLFVWAALFSLIILGSRRRAGLGARMSCACLTLLAPFAVLFLGALSVWYAPEGVPRWLEMTLVFYLPLVTPYLVRTLFVLRWPVHA</sequence>
<keyword evidence="3" id="KW-1185">Reference proteome</keyword>
<dbReference type="OrthoDB" id="5786377at2"/>
<feature type="transmembrane region" description="Helical" evidence="1">
    <location>
        <begin position="6"/>
        <end position="26"/>
    </location>
</feature>
<dbReference type="KEGG" id="tvr:TVD_13085"/>
<protein>
    <submittedName>
        <fullName evidence="2">Uncharacterized protein</fullName>
    </submittedName>
</protein>
<name>A0A0G3G4R7_9GAMM</name>
<evidence type="ECO:0000256" key="1">
    <source>
        <dbReference type="SAM" id="Phobius"/>
    </source>
</evidence>
<dbReference type="Proteomes" id="UP000064201">
    <property type="component" value="Chromosome"/>
</dbReference>
<evidence type="ECO:0000313" key="2">
    <source>
        <dbReference type="EMBL" id="AKJ96235.1"/>
    </source>
</evidence>
<dbReference type="RefSeq" id="WP_047251794.1">
    <property type="nucleotide sequence ID" value="NZ_CP011367.1"/>
</dbReference>
<gene>
    <name evidence="2" type="ORF">TVD_13085</name>
</gene>
<keyword evidence="1" id="KW-1133">Transmembrane helix</keyword>
<keyword evidence="1" id="KW-0472">Membrane</keyword>
<dbReference type="AlphaFoldDB" id="A0A0G3G4R7"/>
<dbReference type="STRING" id="106634.TVD_13085"/>